<feature type="coiled-coil region" evidence="1">
    <location>
        <begin position="53"/>
        <end position="80"/>
    </location>
</feature>
<proteinExistence type="predicted"/>
<comment type="caution">
    <text evidence="2">The sequence shown here is derived from an EMBL/GenBank/DDBJ whole genome shotgun (WGS) entry which is preliminary data.</text>
</comment>
<evidence type="ECO:0000313" key="2">
    <source>
        <dbReference type="EMBL" id="KKK92167.1"/>
    </source>
</evidence>
<evidence type="ECO:0000256" key="1">
    <source>
        <dbReference type="SAM" id="Coils"/>
    </source>
</evidence>
<accession>A0A0F8ZEC5</accession>
<name>A0A0F8ZEC5_9ZZZZ</name>
<reference evidence="2" key="1">
    <citation type="journal article" date="2015" name="Nature">
        <title>Complex archaea that bridge the gap between prokaryotes and eukaryotes.</title>
        <authorList>
            <person name="Spang A."/>
            <person name="Saw J.H."/>
            <person name="Jorgensen S.L."/>
            <person name="Zaremba-Niedzwiedzka K."/>
            <person name="Martijn J."/>
            <person name="Lind A.E."/>
            <person name="van Eijk R."/>
            <person name="Schleper C."/>
            <person name="Guy L."/>
            <person name="Ettema T.J."/>
        </authorList>
    </citation>
    <scope>NUCLEOTIDE SEQUENCE</scope>
</reference>
<keyword evidence="1" id="KW-0175">Coiled coil</keyword>
<sequence>LTLQEKLVKVQDEIIVMTKKEFSYSDALTLEASEETLKILEGQRDIVFTVKRVKEVREELSVATEEAKKLDVVVKKLTKEIPEDLIKKAKLPIEGLVIEGDDIKINGVSLDNLSASEQLKFGLQIVRALNGEFKVICVDGIETLDKESFEFFLKEVENDDFQYFVTRVEGTHEHSIVVENGEIKK</sequence>
<dbReference type="EMBL" id="LAZR01048335">
    <property type="protein sequence ID" value="KKK92167.1"/>
    <property type="molecule type" value="Genomic_DNA"/>
</dbReference>
<gene>
    <name evidence="2" type="ORF">LCGC14_2705620</name>
</gene>
<organism evidence="2">
    <name type="scientific">marine sediment metagenome</name>
    <dbReference type="NCBI Taxonomy" id="412755"/>
    <lineage>
        <taxon>unclassified sequences</taxon>
        <taxon>metagenomes</taxon>
        <taxon>ecological metagenomes</taxon>
    </lineage>
</organism>
<dbReference type="AlphaFoldDB" id="A0A0F8ZEC5"/>
<feature type="non-terminal residue" evidence="2">
    <location>
        <position position="1"/>
    </location>
</feature>
<protein>
    <submittedName>
        <fullName evidence="2">Uncharacterized protein</fullName>
    </submittedName>
</protein>